<dbReference type="RefSeq" id="WP_190450325.1">
    <property type="nucleotide sequence ID" value="NZ_JAMPLM010000002.1"/>
</dbReference>
<dbReference type="Proteomes" id="UP001476950">
    <property type="component" value="Unassembled WGS sequence"/>
</dbReference>
<organism evidence="1 2">
    <name type="scientific">Stenomitos frigidus AS-A4</name>
    <dbReference type="NCBI Taxonomy" id="2933935"/>
    <lineage>
        <taxon>Bacteria</taxon>
        <taxon>Bacillati</taxon>
        <taxon>Cyanobacteriota</taxon>
        <taxon>Cyanophyceae</taxon>
        <taxon>Leptolyngbyales</taxon>
        <taxon>Leptolyngbyaceae</taxon>
        <taxon>Stenomitos</taxon>
    </lineage>
</organism>
<dbReference type="Pfam" id="PF11294">
    <property type="entry name" value="DUF3095"/>
    <property type="match status" value="1"/>
</dbReference>
<name>A0ABV0KDP5_9CYAN</name>
<protein>
    <submittedName>
        <fullName evidence="1">DUF3095 domain-containing protein</fullName>
    </submittedName>
</protein>
<comment type="caution">
    <text evidence="1">The sequence shown here is derived from an EMBL/GenBank/DDBJ whole genome shotgun (WGS) entry which is preliminary data.</text>
</comment>
<sequence>MLTETFYADLAPLKQFLEITKPENFRSVPNDWYVVVTDIVESTKAIEEGRYKDINLLGACSIIAVLNVARKIEIPFVFGGDGASIVIPPTLYAGTKKALLSLQQLAQLEFDLTLRVGIVPVADVTAANYAVKATKLKVSENYSQAVFMGGGMTYATELVKAPGEANIYRLHQSDAVLDVDLSGLECRWQDIPTKHEEILSLIIMETGQHLGKAGAAYQNVIKQIEKIYGNDLSYHPVVANEPNLTFQTKHLIKETKLRSKSNSWFHRTAYLWKIKLENFLGLIFMKFKLKIGDMDWGGYKKVLTEATDYRKFDDMLRMVISGTKLQREQLINYLEEQYKAGHLVYGTHVSDRALMTCLVFEHNGPQVHFIDGADGGYTLAAKAMKARMHRKVLNWSSYVSLNRRQKRSASKALDGKLRAE</sequence>
<reference evidence="1 2" key="1">
    <citation type="submission" date="2022-04" db="EMBL/GenBank/DDBJ databases">
        <title>Positive selection, recombination, and allopatry shape intraspecific diversity of widespread and dominant cyanobacteria.</title>
        <authorList>
            <person name="Wei J."/>
            <person name="Shu W."/>
            <person name="Hu C."/>
        </authorList>
    </citation>
    <scope>NUCLEOTIDE SEQUENCE [LARGE SCALE GENOMIC DNA]</scope>
    <source>
        <strain evidence="1 2">AS-A4</strain>
    </source>
</reference>
<dbReference type="InterPro" id="IPR021445">
    <property type="entry name" value="DUF3095"/>
</dbReference>
<proteinExistence type="predicted"/>
<evidence type="ECO:0000313" key="1">
    <source>
        <dbReference type="EMBL" id="MEP1057357.1"/>
    </source>
</evidence>
<keyword evidence="2" id="KW-1185">Reference proteome</keyword>
<evidence type="ECO:0000313" key="2">
    <source>
        <dbReference type="Proteomes" id="UP001476950"/>
    </source>
</evidence>
<accession>A0ABV0KDP5</accession>
<gene>
    <name evidence="1" type="ORF">NDI38_02840</name>
</gene>
<dbReference type="EMBL" id="JAMPLM010000002">
    <property type="protein sequence ID" value="MEP1057357.1"/>
    <property type="molecule type" value="Genomic_DNA"/>
</dbReference>